<proteinExistence type="predicted"/>
<dbReference type="Proteomes" id="UP001476798">
    <property type="component" value="Unassembled WGS sequence"/>
</dbReference>
<dbReference type="PANTHER" id="PTHR31025">
    <property type="entry name" value="SI:CH211-196P9.1-RELATED"/>
    <property type="match status" value="1"/>
</dbReference>
<keyword evidence="2" id="KW-1185">Reference proteome</keyword>
<evidence type="ECO:0000313" key="1">
    <source>
        <dbReference type="EMBL" id="MEQ2182258.1"/>
    </source>
</evidence>
<dbReference type="EMBL" id="JAHRIO010071876">
    <property type="protein sequence ID" value="MEQ2182258.1"/>
    <property type="molecule type" value="Genomic_DNA"/>
</dbReference>
<accession>A0ABV0PFM3</accession>
<comment type="caution">
    <text evidence="1">The sequence shown here is derived from an EMBL/GenBank/DDBJ whole genome shotgun (WGS) entry which is preliminary data.</text>
</comment>
<name>A0ABV0PFM3_9TELE</name>
<sequence length="110" mass="12510">MLLQNVSREEAKGDRVEHQMKICVFHVSEGHEGLSHADVSIVIKETEVLHICPSFAKASLLLMGIIYALNLSYPPKLKYTCEVFLKLFLELDVLKVSPKVQSLWKKLQCN</sequence>
<organism evidence="1 2">
    <name type="scientific">Goodea atripinnis</name>
    <dbReference type="NCBI Taxonomy" id="208336"/>
    <lineage>
        <taxon>Eukaryota</taxon>
        <taxon>Metazoa</taxon>
        <taxon>Chordata</taxon>
        <taxon>Craniata</taxon>
        <taxon>Vertebrata</taxon>
        <taxon>Euteleostomi</taxon>
        <taxon>Actinopterygii</taxon>
        <taxon>Neopterygii</taxon>
        <taxon>Teleostei</taxon>
        <taxon>Neoteleostei</taxon>
        <taxon>Acanthomorphata</taxon>
        <taxon>Ovalentaria</taxon>
        <taxon>Atherinomorphae</taxon>
        <taxon>Cyprinodontiformes</taxon>
        <taxon>Goodeidae</taxon>
        <taxon>Goodea</taxon>
    </lineage>
</organism>
<protein>
    <submittedName>
        <fullName evidence="1">Uncharacterized protein</fullName>
    </submittedName>
</protein>
<evidence type="ECO:0000313" key="2">
    <source>
        <dbReference type="Proteomes" id="UP001476798"/>
    </source>
</evidence>
<dbReference type="PANTHER" id="PTHR31025:SF25">
    <property type="entry name" value="ZINC FINGER (C2H2)-60"/>
    <property type="match status" value="1"/>
</dbReference>
<reference evidence="1 2" key="1">
    <citation type="submission" date="2021-06" db="EMBL/GenBank/DDBJ databases">
        <authorList>
            <person name="Palmer J.M."/>
        </authorList>
    </citation>
    <scope>NUCLEOTIDE SEQUENCE [LARGE SCALE GENOMIC DNA]</scope>
    <source>
        <strain evidence="1 2">GA_2019</strain>
        <tissue evidence="1">Muscle</tissue>
    </source>
</reference>
<gene>
    <name evidence="1" type="ORF">GOODEAATRI_020460</name>
</gene>